<dbReference type="InterPro" id="IPR000086">
    <property type="entry name" value="NUDIX_hydrolase_dom"/>
</dbReference>
<sequence length="203" mass="23496">MYKVFINDSSISFIEKPISGEVSHLSYESKDHLVESIKSLENNSEIKHLTFGVDSLQEVWNDFTEMYEIIEAAGGIVRNGAGEILMIYRLGKWDLPKGKLEEGESVEEGAVREVIEECGISNLRVIRELPITYHTYEIGGKKILKRTYWFEMHTKFIGDLVPQIEEHIEKAQWVKPDFLDEYMGNTYASIHWLLEASRELLEH</sequence>
<dbReference type="PANTHER" id="PTHR43046:SF14">
    <property type="entry name" value="MUTT_NUDIX FAMILY PROTEIN"/>
    <property type="match status" value="1"/>
</dbReference>
<evidence type="ECO:0000313" key="5">
    <source>
        <dbReference type="EMBL" id="AEV32552.1"/>
    </source>
</evidence>
<dbReference type="Proteomes" id="UP000005631">
    <property type="component" value="Chromosome"/>
</dbReference>
<dbReference type="Pfam" id="PF00293">
    <property type="entry name" value="NUDIX"/>
    <property type="match status" value="1"/>
</dbReference>
<dbReference type="eggNOG" id="COG1051">
    <property type="taxonomic scope" value="Bacteria"/>
</dbReference>
<dbReference type="RefSeq" id="WP_014201908.1">
    <property type="nucleotide sequence ID" value="NC_016599.1"/>
</dbReference>
<evidence type="ECO:0000256" key="3">
    <source>
        <dbReference type="RuleBase" id="RU003476"/>
    </source>
</evidence>
<evidence type="ECO:0000256" key="2">
    <source>
        <dbReference type="ARBA" id="ARBA00022801"/>
    </source>
</evidence>
<evidence type="ECO:0000256" key="1">
    <source>
        <dbReference type="ARBA" id="ARBA00001946"/>
    </source>
</evidence>
<name>G8QZC4_OWEHD</name>
<evidence type="ECO:0000259" key="4">
    <source>
        <dbReference type="PROSITE" id="PS51462"/>
    </source>
</evidence>
<feature type="domain" description="Nudix hydrolase" evidence="4">
    <location>
        <begin position="68"/>
        <end position="201"/>
    </location>
</feature>
<proteinExistence type="inferred from homology"/>
<dbReference type="InterPro" id="IPR020476">
    <property type="entry name" value="Nudix_hydrolase"/>
</dbReference>
<dbReference type="SUPFAM" id="SSF55811">
    <property type="entry name" value="Nudix"/>
    <property type="match status" value="1"/>
</dbReference>
<organism evidence="5 6">
    <name type="scientific">Owenweeksia hongkongensis (strain DSM 17368 / CIP 108786 / JCM 12287 / NRRL B-23963 / UST20020801)</name>
    <dbReference type="NCBI Taxonomy" id="926562"/>
    <lineage>
        <taxon>Bacteria</taxon>
        <taxon>Pseudomonadati</taxon>
        <taxon>Bacteroidota</taxon>
        <taxon>Flavobacteriia</taxon>
        <taxon>Flavobacteriales</taxon>
        <taxon>Owenweeksiaceae</taxon>
        <taxon>Owenweeksia</taxon>
    </lineage>
</organism>
<dbReference type="STRING" id="926562.Oweho_1562"/>
<protein>
    <submittedName>
        <fullName evidence="5">ADP-ribose pyrophosphatase</fullName>
    </submittedName>
</protein>
<dbReference type="PRINTS" id="PR00502">
    <property type="entry name" value="NUDIXFAMILY"/>
</dbReference>
<dbReference type="EMBL" id="CP003156">
    <property type="protein sequence ID" value="AEV32552.1"/>
    <property type="molecule type" value="Genomic_DNA"/>
</dbReference>
<reference evidence="5 6" key="1">
    <citation type="journal article" date="2012" name="Stand. Genomic Sci.">
        <title>Genome sequence of the orange-pigmented seawater bacterium Owenweeksia hongkongensis type strain (UST20020801(T)).</title>
        <authorList>
            <person name="Riedel T."/>
            <person name="Held B."/>
            <person name="Nolan M."/>
            <person name="Lucas S."/>
            <person name="Lapidus A."/>
            <person name="Tice H."/>
            <person name="Del Rio T.G."/>
            <person name="Cheng J.F."/>
            <person name="Han C."/>
            <person name="Tapia R."/>
            <person name="Goodwin L.A."/>
            <person name="Pitluck S."/>
            <person name="Liolios K."/>
            <person name="Mavromatis K."/>
            <person name="Pagani I."/>
            <person name="Ivanova N."/>
            <person name="Mikhailova N."/>
            <person name="Pati A."/>
            <person name="Chen A."/>
            <person name="Palaniappan K."/>
            <person name="Rohde M."/>
            <person name="Tindall B.J."/>
            <person name="Detter J.C."/>
            <person name="Goker M."/>
            <person name="Woyke T."/>
            <person name="Bristow J."/>
            <person name="Eisen J.A."/>
            <person name="Markowitz V."/>
            <person name="Hugenholtz P."/>
            <person name="Klenk H.P."/>
            <person name="Kyrpides N.C."/>
        </authorList>
    </citation>
    <scope>NUCLEOTIDE SEQUENCE</scope>
    <source>
        <strain evidence="6">DSM 17368 / JCM 12287 / NRRL B-23963</strain>
    </source>
</reference>
<dbReference type="PROSITE" id="PS51462">
    <property type="entry name" value="NUDIX"/>
    <property type="match status" value="1"/>
</dbReference>
<keyword evidence="2 3" id="KW-0378">Hydrolase</keyword>
<dbReference type="GO" id="GO:0016787">
    <property type="term" value="F:hydrolase activity"/>
    <property type="evidence" value="ECO:0007669"/>
    <property type="project" value="UniProtKB-KW"/>
</dbReference>
<dbReference type="Gene3D" id="3.90.79.10">
    <property type="entry name" value="Nucleoside Triphosphate Pyrophosphohydrolase"/>
    <property type="match status" value="1"/>
</dbReference>
<comment type="similarity">
    <text evidence="3">Belongs to the Nudix hydrolase family.</text>
</comment>
<dbReference type="InterPro" id="IPR015797">
    <property type="entry name" value="NUDIX_hydrolase-like_dom_sf"/>
</dbReference>
<dbReference type="HOGENOM" id="CLU_104636_0_0_10"/>
<comment type="cofactor">
    <cofactor evidence="1">
        <name>Mg(2+)</name>
        <dbReference type="ChEBI" id="CHEBI:18420"/>
    </cofactor>
</comment>
<dbReference type="KEGG" id="oho:Oweho_1562"/>
<dbReference type="CDD" id="cd03673">
    <property type="entry name" value="NUDIX_Ap6A_hydrolase"/>
    <property type="match status" value="1"/>
</dbReference>
<dbReference type="PROSITE" id="PS00893">
    <property type="entry name" value="NUDIX_BOX"/>
    <property type="match status" value="1"/>
</dbReference>
<gene>
    <name evidence="5" type="ordered locus">Oweho_1562</name>
</gene>
<dbReference type="InterPro" id="IPR020084">
    <property type="entry name" value="NUDIX_hydrolase_CS"/>
</dbReference>
<evidence type="ECO:0000313" key="6">
    <source>
        <dbReference type="Proteomes" id="UP000005631"/>
    </source>
</evidence>
<dbReference type="AlphaFoldDB" id="G8QZC4"/>
<keyword evidence="6" id="KW-1185">Reference proteome</keyword>
<dbReference type="PANTHER" id="PTHR43046">
    <property type="entry name" value="GDP-MANNOSE MANNOSYL HYDROLASE"/>
    <property type="match status" value="1"/>
</dbReference>
<accession>G8QZC4</accession>